<feature type="region of interest" description="Disordered" evidence="7">
    <location>
        <begin position="701"/>
        <end position="740"/>
    </location>
</feature>
<proteinExistence type="inferred from homology"/>
<feature type="compositionally biased region" description="Low complexity" evidence="7">
    <location>
        <begin position="14"/>
        <end position="26"/>
    </location>
</feature>
<accession>A0AAN6JUP9</accession>
<dbReference type="PROSITE" id="PS00107">
    <property type="entry name" value="PROTEIN_KINASE_ATP"/>
    <property type="match status" value="1"/>
</dbReference>
<dbReference type="GO" id="GO:0005634">
    <property type="term" value="C:nucleus"/>
    <property type="evidence" value="ECO:0007669"/>
    <property type="project" value="TreeGrafter"/>
</dbReference>
<evidence type="ECO:0000259" key="8">
    <source>
        <dbReference type="PROSITE" id="PS50011"/>
    </source>
</evidence>
<keyword evidence="4 6" id="KW-0067">ATP-binding</keyword>
<feature type="region of interest" description="Disordered" evidence="7">
    <location>
        <begin position="523"/>
        <end position="542"/>
    </location>
</feature>
<evidence type="ECO:0000313" key="10">
    <source>
        <dbReference type="Proteomes" id="UP001176517"/>
    </source>
</evidence>
<dbReference type="Gene3D" id="3.30.200.20">
    <property type="entry name" value="Phosphorylase Kinase, domain 1"/>
    <property type="match status" value="1"/>
</dbReference>
<gene>
    <name evidence="9" type="primary">SWE1</name>
    <name evidence="9" type="ORF">OC846_000464</name>
</gene>
<evidence type="ECO:0000256" key="5">
    <source>
        <dbReference type="ARBA" id="ARBA00037982"/>
    </source>
</evidence>
<dbReference type="EMBL" id="JAPDMZ010000005">
    <property type="protein sequence ID" value="KAK0557476.1"/>
    <property type="molecule type" value="Genomic_DNA"/>
</dbReference>
<dbReference type="GO" id="GO:0110031">
    <property type="term" value="P:negative regulation of G2/MI transition of meiotic cell cycle"/>
    <property type="evidence" value="ECO:0007669"/>
    <property type="project" value="TreeGrafter"/>
</dbReference>
<feature type="region of interest" description="Disordered" evidence="7">
    <location>
        <begin position="754"/>
        <end position="798"/>
    </location>
</feature>
<evidence type="ECO:0000256" key="6">
    <source>
        <dbReference type="PROSITE-ProRule" id="PRU10141"/>
    </source>
</evidence>
<evidence type="ECO:0000256" key="1">
    <source>
        <dbReference type="ARBA" id="ARBA00022679"/>
    </source>
</evidence>
<feature type="region of interest" description="Disordered" evidence="7">
    <location>
        <begin position="168"/>
        <end position="220"/>
    </location>
</feature>
<evidence type="ECO:0000256" key="4">
    <source>
        <dbReference type="ARBA" id="ARBA00022840"/>
    </source>
</evidence>
<feature type="compositionally biased region" description="Polar residues" evidence="7">
    <location>
        <begin position="714"/>
        <end position="734"/>
    </location>
</feature>
<dbReference type="PROSITE" id="PS00108">
    <property type="entry name" value="PROTEIN_KINASE_ST"/>
    <property type="match status" value="1"/>
</dbReference>
<dbReference type="PANTHER" id="PTHR11042">
    <property type="entry name" value="EUKARYOTIC TRANSLATION INITIATION FACTOR 2-ALPHA KINASE EIF2-ALPHA KINASE -RELATED"/>
    <property type="match status" value="1"/>
</dbReference>
<name>A0AAN6JUP9_9BASI</name>
<organism evidence="9 10">
    <name type="scientific">Tilletia horrida</name>
    <dbReference type="NCBI Taxonomy" id="155126"/>
    <lineage>
        <taxon>Eukaryota</taxon>
        <taxon>Fungi</taxon>
        <taxon>Dikarya</taxon>
        <taxon>Basidiomycota</taxon>
        <taxon>Ustilaginomycotina</taxon>
        <taxon>Exobasidiomycetes</taxon>
        <taxon>Tilletiales</taxon>
        <taxon>Tilletiaceae</taxon>
        <taxon>Tilletia</taxon>
    </lineage>
</organism>
<dbReference type="SUPFAM" id="SSF56112">
    <property type="entry name" value="Protein kinase-like (PK-like)"/>
    <property type="match status" value="1"/>
</dbReference>
<keyword evidence="10" id="KW-1185">Reference proteome</keyword>
<dbReference type="Proteomes" id="UP001176517">
    <property type="component" value="Unassembled WGS sequence"/>
</dbReference>
<dbReference type="SMART" id="SM00220">
    <property type="entry name" value="S_TKc"/>
    <property type="match status" value="1"/>
</dbReference>
<dbReference type="InterPro" id="IPR011009">
    <property type="entry name" value="Kinase-like_dom_sf"/>
</dbReference>
<dbReference type="GO" id="GO:0004674">
    <property type="term" value="F:protein serine/threonine kinase activity"/>
    <property type="evidence" value="ECO:0007669"/>
    <property type="project" value="UniProtKB-EC"/>
</dbReference>
<evidence type="ECO:0000313" key="9">
    <source>
        <dbReference type="EMBL" id="KAK0557476.1"/>
    </source>
</evidence>
<dbReference type="PROSITE" id="PS50011">
    <property type="entry name" value="PROTEIN_KINASE_DOM"/>
    <property type="match status" value="1"/>
</dbReference>
<sequence length="851" mass="90724">MADPNSTTAGIGVGISSGSISSSGSGSISGSGGSMSCGSSSSRSSRSGSSSRSRTDSIPGRHIGLFHPLPHSPHHHKVLSGASSSAIMTPTTSGSLPLTASMEFRTSESISSALGAASNASIDSHPTTVLSRTPSALFSASSSLSSMSTPQHYKNVKPLQDAFNTTGLTSKAQRGTGKRPRASAPGSLPLSGLTPHKAMPDTPVKSKASRSQSFISLRQPPVNNLSYGGLNLLGSDPHQDGPNPFGGGGSAYSRRHARISTESSSHMRRAVSAGVVSTPPRSYEAMFNEATEAAAAEQKVERFANEFTILSVLGSGEFSEAVEVEQRSTRTRYAIKRTKRPATGTKARLRRLEEVDILRELSSIRHDANAKDGAPSEGHPNVVRLIDAWEEEGHLFMQLELCPLGNFSDFLEEHGVTEGPMDEPRLWKILAELTSGLGHIHSNGILHLDIKPANVFLSLTGSLKIGDFGLATRWPRSRPAEIVDGAGLVIGPDDELDRVALELAEQIGSPNLDDMDLPRFGLPGSDHDRGSRMPAGAASPTKKKKLTRVFRRPVLEREGDREYLAPEIMSRGQYGKPADMYSLGILMLEAAANVVIPDNGEAYQKLRNDDFSDVDLSHLSEQMTEVLTGPRGLLRAEPSARISADELQCDETIKRVRDWMARGLTKIEESRLAMMATSRLDAARAAAAPQTPFAVREISRIPSGTLEDDDPFQTRPTPTSLTSGSQNSATTEVTSPGARSLFGDAQALTTPVNGFRVLYPPPPSPFPSTELSPIRDLPASQEAESSPLGGPSTQSSASTPIANLASSITVPWRGAIVEEDHYTFMNSVLEAPAGRNRGPTSVDIDDVEMSF</sequence>
<dbReference type="EC" id="2.7.11.1" evidence="9"/>
<dbReference type="GO" id="GO:0004713">
    <property type="term" value="F:protein tyrosine kinase activity"/>
    <property type="evidence" value="ECO:0007669"/>
    <property type="project" value="TreeGrafter"/>
</dbReference>
<dbReference type="Gene3D" id="1.10.510.10">
    <property type="entry name" value="Transferase(Phosphotransferase) domain 1"/>
    <property type="match status" value="2"/>
</dbReference>
<feature type="region of interest" description="Disordered" evidence="7">
    <location>
        <begin position="1"/>
        <end position="87"/>
    </location>
</feature>
<comment type="similarity">
    <text evidence="5">Belongs to the protein kinase superfamily. Ser/Thr protein kinase family. GCN2 subfamily.</text>
</comment>
<dbReference type="InterPro" id="IPR008271">
    <property type="entry name" value="Ser/Thr_kinase_AS"/>
</dbReference>
<keyword evidence="3" id="KW-0418">Kinase</keyword>
<dbReference type="InterPro" id="IPR017441">
    <property type="entry name" value="Protein_kinase_ATP_BS"/>
</dbReference>
<feature type="binding site" evidence="6">
    <location>
        <position position="336"/>
    </location>
    <ligand>
        <name>ATP</name>
        <dbReference type="ChEBI" id="CHEBI:30616"/>
    </ligand>
</feature>
<dbReference type="InterPro" id="IPR050339">
    <property type="entry name" value="CC_SR_Kinase"/>
</dbReference>
<protein>
    <submittedName>
        <fullName evidence="9">Mitosis inhibitor protein kinase swe1</fullName>
        <ecNumber evidence="9">2.7.11.1</ecNumber>
    </submittedName>
</protein>
<reference evidence="9" key="1">
    <citation type="journal article" date="2023" name="PhytoFront">
        <title>Draft Genome Resources of Seven Strains of Tilletia horrida, Causal Agent of Kernel Smut of Rice.</title>
        <authorList>
            <person name="Khanal S."/>
            <person name="Antony Babu S."/>
            <person name="Zhou X.G."/>
        </authorList>
    </citation>
    <scope>NUCLEOTIDE SEQUENCE</scope>
    <source>
        <strain evidence="9">TX6</strain>
    </source>
</reference>
<keyword evidence="1 9" id="KW-0808">Transferase</keyword>
<comment type="caution">
    <text evidence="9">The sequence shown here is derived from an EMBL/GenBank/DDBJ whole genome shotgun (WGS) entry which is preliminary data.</text>
</comment>
<dbReference type="PANTHER" id="PTHR11042:SF190">
    <property type="entry name" value="MITOSIS INHIBITOR PROTEIN KINASE MIK1"/>
    <property type="match status" value="1"/>
</dbReference>
<dbReference type="GO" id="GO:0005737">
    <property type="term" value="C:cytoplasm"/>
    <property type="evidence" value="ECO:0007669"/>
    <property type="project" value="TreeGrafter"/>
</dbReference>
<dbReference type="AlphaFoldDB" id="A0AAN6JUP9"/>
<dbReference type="Pfam" id="PF00069">
    <property type="entry name" value="Pkinase"/>
    <property type="match status" value="2"/>
</dbReference>
<evidence type="ECO:0000256" key="2">
    <source>
        <dbReference type="ARBA" id="ARBA00022741"/>
    </source>
</evidence>
<keyword evidence="2 6" id="KW-0547">Nucleotide-binding</keyword>
<evidence type="ECO:0000256" key="3">
    <source>
        <dbReference type="ARBA" id="ARBA00022777"/>
    </source>
</evidence>
<evidence type="ECO:0000256" key="7">
    <source>
        <dbReference type="SAM" id="MobiDB-lite"/>
    </source>
</evidence>
<dbReference type="InterPro" id="IPR000719">
    <property type="entry name" value="Prot_kinase_dom"/>
</dbReference>
<feature type="domain" description="Protein kinase" evidence="8">
    <location>
        <begin position="307"/>
        <end position="653"/>
    </location>
</feature>
<feature type="compositionally biased region" description="Low complexity" evidence="7">
    <location>
        <begin position="36"/>
        <end position="52"/>
    </location>
</feature>
<dbReference type="GO" id="GO:0005524">
    <property type="term" value="F:ATP binding"/>
    <property type="evidence" value="ECO:0007669"/>
    <property type="project" value="UniProtKB-UniRule"/>
</dbReference>